<reference evidence="1 2" key="1">
    <citation type="submission" date="2013-08" db="EMBL/GenBank/DDBJ databases">
        <authorList>
            <person name="Huang J."/>
            <person name="Wang G."/>
        </authorList>
    </citation>
    <scope>NUCLEOTIDE SEQUENCE [LARGE SCALE GENOMIC DNA]</scope>
    <source>
        <strain evidence="1 2">BH030004</strain>
    </source>
</reference>
<evidence type="ECO:0000313" key="2">
    <source>
        <dbReference type="Proteomes" id="UP000030403"/>
    </source>
</evidence>
<evidence type="ECO:0008006" key="3">
    <source>
        <dbReference type="Google" id="ProtNLM"/>
    </source>
</evidence>
<dbReference type="PROSITE" id="PS51257">
    <property type="entry name" value="PROKAR_LIPOPROTEIN"/>
    <property type="match status" value="1"/>
</dbReference>
<gene>
    <name evidence="1" type="ORF">N783_06170</name>
</gene>
<evidence type="ECO:0000313" key="1">
    <source>
        <dbReference type="EMBL" id="KGX89446.1"/>
    </source>
</evidence>
<dbReference type="AlphaFoldDB" id="A0A0A5G8I6"/>
<keyword evidence="2" id="KW-1185">Reference proteome</keyword>
<dbReference type="Pfam" id="PF16167">
    <property type="entry name" value="DUF4871"/>
    <property type="match status" value="1"/>
</dbReference>
<name>A0A0A5G8I6_9BACI</name>
<dbReference type="InterPro" id="IPR032366">
    <property type="entry name" value="DUF4871"/>
</dbReference>
<sequence length="169" mass="18708">MKTIQNLLIFMTLGMLVACNGGQELTIDTDKTSEKLPVEVRDTTIENIDWELSETFEAGTYTVRGVPNKLGFIDAPFVENKPQKYMWHFWGDVPKGDLTVVGIKKGSQGITPVLMMGKDYVWSYNAPGGPNNGADAHAPSTMKLTEEGSWALLVYLGDEYFGQVIVEVK</sequence>
<comment type="caution">
    <text evidence="1">The sequence shown here is derived from an EMBL/GenBank/DDBJ whole genome shotgun (WGS) entry which is preliminary data.</text>
</comment>
<protein>
    <recommendedName>
        <fullName evidence="3">DUF4871 domain-containing protein</fullName>
    </recommendedName>
</protein>
<dbReference type="EMBL" id="AVPF01000015">
    <property type="protein sequence ID" value="KGX89446.1"/>
    <property type="molecule type" value="Genomic_DNA"/>
</dbReference>
<dbReference type="RefSeq" id="WP_036842060.1">
    <property type="nucleotide sequence ID" value="NZ_AVPF01000015.1"/>
</dbReference>
<dbReference type="Gene3D" id="2.60.40.3830">
    <property type="match status" value="1"/>
</dbReference>
<organism evidence="1 2">
    <name type="scientific">Pontibacillus marinus BH030004 = DSM 16465</name>
    <dbReference type="NCBI Taxonomy" id="1385511"/>
    <lineage>
        <taxon>Bacteria</taxon>
        <taxon>Bacillati</taxon>
        <taxon>Bacillota</taxon>
        <taxon>Bacilli</taxon>
        <taxon>Bacillales</taxon>
        <taxon>Bacillaceae</taxon>
        <taxon>Pontibacillus</taxon>
    </lineage>
</organism>
<dbReference type="Proteomes" id="UP000030403">
    <property type="component" value="Unassembled WGS sequence"/>
</dbReference>
<proteinExistence type="predicted"/>
<accession>A0A0A5G8I6</accession>
<dbReference type="OrthoDB" id="2381403at2"/>
<dbReference type="STRING" id="1385511.GCA_000425225_00493"/>
<dbReference type="eggNOG" id="ENOG5030CI9">
    <property type="taxonomic scope" value="Bacteria"/>
</dbReference>